<dbReference type="RefSeq" id="WP_353643477.1">
    <property type="nucleotide sequence ID" value="NZ_CP159253.1"/>
</dbReference>
<dbReference type="CDD" id="cd08896">
    <property type="entry name" value="SRPBCC_CalC_Aha1-like_3"/>
    <property type="match status" value="1"/>
</dbReference>
<comment type="similarity">
    <text evidence="1">Belongs to the AHA1 family.</text>
</comment>
<dbReference type="SUPFAM" id="SSF55961">
    <property type="entry name" value="Bet v1-like"/>
    <property type="match status" value="1"/>
</dbReference>
<organism evidence="3">
    <name type="scientific">Mesorhizobium sp. WSM2240</name>
    <dbReference type="NCBI Taxonomy" id="3228851"/>
    <lineage>
        <taxon>Bacteria</taxon>
        <taxon>Pseudomonadati</taxon>
        <taxon>Pseudomonadota</taxon>
        <taxon>Alphaproteobacteria</taxon>
        <taxon>Hyphomicrobiales</taxon>
        <taxon>Phyllobacteriaceae</taxon>
        <taxon>Mesorhizobium</taxon>
    </lineage>
</organism>
<dbReference type="InterPro" id="IPR013538">
    <property type="entry name" value="ASHA1/2-like_C"/>
</dbReference>
<evidence type="ECO:0000256" key="1">
    <source>
        <dbReference type="ARBA" id="ARBA00006817"/>
    </source>
</evidence>
<name>A0AAU8CRP8_9HYPH</name>
<dbReference type="EMBL" id="CP159253">
    <property type="protein sequence ID" value="XCG48994.1"/>
    <property type="molecule type" value="Genomic_DNA"/>
</dbReference>
<dbReference type="Gene3D" id="3.30.530.20">
    <property type="match status" value="1"/>
</dbReference>
<accession>A0AAU8CRP8</accession>
<evidence type="ECO:0000313" key="3">
    <source>
        <dbReference type="EMBL" id="XCG48994.1"/>
    </source>
</evidence>
<protein>
    <submittedName>
        <fullName evidence="3">SRPBCC family protein</fullName>
    </submittedName>
</protein>
<evidence type="ECO:0000259" key="2">
    <source>
        <dbReference type="Pfam" id="PF08327"/>
    </source>
</evidence>
<proteinExistence type="inferred from homology"/>
<gene>
    <name evidence="3" type="ORF">ABVK50_27980</name>
</gene>
<dbReference type="AlphaFoldDB" id="A0AAU8CRP8"/>
<dbReference type="Pfam" id="PF08327">
    <property type="entry name" value="AHSA1"/>
    <property type="match status" value="1"/>
</dbReference>
<sequence>MTDTAQTAAPANDRELVLTRLIDAPREKLFKCWTRPELMKQWFAPLPWTLSHAEVDLRAGGSSKVVMRSPEGQEFPSLGVYLEVVENEKIVFTDAYTEAWKPSEKPFFTGIITFEDEGGKTRYTAVARHWTVEDRKAHEEMGFHEGWGQCADQLAALAAKI</sequence>
<feature type="domain" description="Activator of Hsp90 ATPase homologue 1/2-like C-terminal" evidence="2">
    <location>
        <begin position="23"/>
        <end position="158"/>
    </location>
</feature>
<reference evidence="3" key="1">
    <citation type="submission" date="2024-06" db="EMBL/GenBank/DDBJ databases">
        <title>Mesorhizobium karijinii sp. nov., a symbiont of the iconic Swainsona formosa from arid Australia.</title>
        <authorList>
            <person name="Hill Y.J."/>
            <person name="Watkin E.L.J."/>
            <person name="O'Hara G.W."/>
            <person name="Terpolilli J."/>
            <person name="Tye M.L."/>
            <person name="Kohlmeier M.G."/>
        </authorList>
    </citation>
    <scope>NUCLEOTIDE SEQUENCE</scope>
    <source>
        <strain evidence="3">WSM2240</strain>
    </source>
</reference>
<dbReference type="InterPro" id="IPR023393">
    <property type="entry name" value="START-like_dom_sf"/>
</dbReference>